<feature type="transmembrane region" description="Helical" evidence="1">
    <location>
        <begin position="130"/>
        <end position="157"/>
    </location>
</feature>
<feature type="transmembrane region" description="Helical" evidence="1">
    <location>
        <begin position="28"/>
        <end position="49"/>
    </location>
</feature>
<keyword evidence="1" id="KW-1133">Transmembrane helix</keyword>
<evidence type="ECO:0000256" key="1">
    <source>
        <dbReference type="SAM" id="Phobius"/>
    </source>
</evidence>
<reference evidence="2 3" key="1">
    <citation type="submission" date="2018-09" db="EMBL/GenBank/DDBJ databases">
        <title>YIM PH21274 draft genome.</title>
        <authorList>
            <person name="Miao C."/>
        </authorList>
    </citation>
    <scope>NUCLEOTIDE SEQUENCE [LARGE SCALE GENOMIC DNA]</scope>
    <source>
        <strain evidence="2 3">YIM PH 21724</strain>
    </source>
</reference>
<protein>
    <submittedName>
        <fullName evidence="2">Uncharacterized protein</fullName>
    </submittedName>
</protein>
<dbReference type="EMBL" id="QZFU01000041">
    <property type="protein sequence ID" value="RJO69865.1"/>
    <property type="molecule type" value="Genomic_DNA"/>
</dbReference>
<proteinExistence type="predicted"/>
<gene>
    <name evidence="2" type="ORF">D5S18_28645</name>
</gene>
<keyword evidence="1" id="KW-0812">Transmembrane</keyword>
<feature type="transmembrane region" description="Helical" evidence="1">
    <location>
        <begin position="92"/>
        <end position="110"/>
    </location>
</feature>
<keyword evidence="1" id="KW-0472">Membrane</keyword>
<evidence type="ECO:0000313" key="3">
    <source>
        <dbReference type="Proteomes" id="UP000266677"/>
    </source>
</evidence>
<evidence type="ECO:0000313" key="2">
    <source>
        <dbReference type="EMBL" id="RJO69865.1"/>
    </source>
</evidence>
<sequence>MSSNYQSPAGWTPPGAQFRSKSTMARTVTGAVLGLVVTPVGIALAANGAADTRQWIILGDTTARWSSSFQIMGGAVLLFLVAVLAAYSPAGAAITGLIWGLVPGLAHVFYPEGTFTTINDLPALSDSVRQALYTWVINGFPLLLGALLLGTALAATLRKRTD</sequence>
<dbReference type="RefSeq" id="WP_120044234.1">
    <property type="nucleotide sequence ID" value="NZ_QZFU01000041.1"/>
</dbReference>
<feature type="transmembrane region" description="Helical" evidence="1">
    <location>
        <begin position="69"/>
        <end position="87"/>
    </location>
</feature>
<name>A0A3A4JUJ8_9NOCA</name>
<dbReference type="OrthoDB" id="4565980at2"/>
<keyword evidence="3" id="KW-1185">Reference proteome</keyword>
<organism evidence="2 3">
    <name type="scientific">Nocardia panacis</name>
    <dbReference type="NCBI Taxonomy" id="2340916"/>
    <lineage>
        <taxon>Bacteria</taxon>
        <taxon>Bacillati</taxon>
        <taxon>Actinomycetota</taxon>
        <taxon>Actinomycetes</taxon>
        <taxon>Mycobacteriales</taxon>
        <taxon>Nocardiaceae</taxon>
        <taxon>Nocardia</taxon>
    </lineage>
</organism>
<dbReference type="Proteomes" id="UP000266677">
    <property type="component" value="Unassembled WGS sequence"/>
</dbReference>
<dbReference type="AlphaFoldDB" id="A0A3A4JUJ8"/>
<comment type="caution">
    <text evidence="2">The sequence shown here is derived from an EMBL/GenBank/DDBJ whole genome shotgun (WGS) entry which is preliminary data.</text>
</comment>
<accession>A0A3A4JUJ8</accession>